<reference evidence="2 3" key="1">
    <citation type="journal article" date="2019" name="Nat. Microbiol.">
        <title>Mediterranean grassland soil C-N compound turnover is dependent on rainfall and depth, and is mediated by genomically divergent microorganisms.</title>
        <authorList>
            <person name="Diamond S."/>
            <person name="Andeer P.F."/>
            <person name="Li Z."/>
            <person name="Crits-Christoph A."/>
            <person name="Burstein D."/>
            <person name="Anantharaman K."/>
            <person name="Lane K.R."/>
            <person name="Thomas B.C."/>
            <person name="Pan C."/>
            <person name="Northen T.R."/>
            <person name="Banfield J.F."/>
        </authorList>
    </citation>
    <scope>NUCLEOTIDE SEQUENCE [LARGE SCALE GENOMIC DNA]</scope>
    <source>
        <strain evidence="2">NP_7</strain>
    </source>
</reference>
<dbReference type="Gene3D" id="3.40.50.720">
    <property type="entry name" value="NAD(P)-binding Rossmann-like Domain"/>
    <property type="match status" value="1"/>
</dbReference>
<evidence type="ECO:0000313" key="3">
    <source>
        <dbReference type="Proteomes" id="UP000320048"/>
    </source>
</evidence>
<dbReference type="PANTHER" id="PTHR43245">
    <property type="entry name" value="BIFUNCTIONAL POLYMYXIN RESISTANCE PROTEIN ARNA"/>
    <property type="match status" value="1"/>
</dbReference>
<dbReference type="InterPro" id="IPR001509">
    <property type="entry name" value="Epimerase_deHydtase"/>
</dbReference>
<dbReference type="AlphaFoldDB" id="A0A537JGV8"/>
<protein>
    <submittedName>
        <fullName evidence="2">SDR family oxidoreductase</fullName>
    </submittedName>
</protein>
<dbReference type="PANTHER" id="PTHR43245:SF23">
    <property type="entry name" value="NAD(P)-BINDING DOMAIN-CONTAINING PROTEIN"/>
    <property type="match status" value="1"/>
</dbReference>
<dbReference type="SUPFAM" id="SSF51735">
    <property type="entry name" value="NAD(P)-binding Rossmann-fold domains"/>
    <property type="match status" value="1"/>
</dbReference>
<dbReference type="EMBL" id="VBAO01000131">
    <property type="protein sequence ID" value="TMI82346.1"/>
    <property type="molecule type" value="Genomic_DNA"/>
</dbReference>
<organism evidence="2 3">
    <name type="scientific">Candidatus Segetimicrobium genomatis</name>
    <dbReference type="NCBI Taxonomy" id="2569760"/>
    <lineage>
        <taxon>Bacteria</taxon>
        <taxon>Bacillati</taxon>
        <taxon>Candidatus Sysuimicrobiota</taxon>
        <taxon>Candidatus Sysuimicrobiia</taxon>
        <taxon>Candidatus Sysuimicrobiales</taxon>
        <taxon>Candidatus Segetimicrobiaceae</taxon>
        <taxon>Candidatus Segetimicrobium</taxon>
    </lineage>
</organism>
<comment type="caution">
    <text evidence="2">The sequence shown here is derived from an EMBL/GenBank/DDBJ whole genome shotgun (WGS) entry which is preliminary data.</text>
</comment>
<dbReference type="Proteomes" id="UP000320048">
    <property type="component" value="Unassembled WGS sequence"/>
</dbReference>
<evidence type="ECO:0000259" key="1">
    <source>
        <dbReference type="Pfam" id="PF01370"/>
    </source>
</evidence>
<dbReference type="Pfam" id="PF01370">
    <property type="entry name" value="Epimerase"/>
    <property type="match status" value="1"/>
</dbReference>
<name>A0A537JGV8_9BACT</name>
<dbReference type="CDD" id="cd08946">
    <property type="entry name" value="SDR_e"/>
    <property type="match status" value="1"/>
</dbReference>
<proteinExistence type="predicted"/>
<accession>A0A537JGV8</accession>
<feature type="domain" description="NAD-dependent epimerase/dehydratase" evidence="1">
    <location>
        <begin position="3"/>
        <end position="234"/>
    </location>
</feature>
<evidence type="ECO:0000313" key="2">
    <source>
        <dbReference type="EMBL" id="TMI82346.1"/>
    </source>
</evidence>
<dbReference type="InterPro" id="IPR036291">
    <property type="entry name" value="NAD(P)-bd_dom_sf"/>
</dbReference>
<gene>
    <name evidence="2" type="ORF">E6H04_04910</name>
</gene>
<sequence length="339" mass="38075">MRVLVTGAGGYIGSVLTRYLLEEGHHVRGVDRFFFGRQALPPEDDRLEVLTEDIRWLDKSALGGIDAVIDLAALSNDPAGELDAGKTWEINHAGRVRVAQLARAMNVRRYVLPSSCSIYGFQDGVLDETSPGNPLTTYAQANLRAESDVLSLATEQFLVVVLRQATVFGLSPRMRFDLAINGMVRGFFKGGTIPILRDGTQWRPFVHIKDTVRAMRLVLDAPAPLIGGQIFNVGSDEQNVQIMPLARMVAEAMGVPFAYEWYGLPDHRSYRVSFHKIRDRLGFRTRYTPQDGAREIYEELRRGDVDPDDPKTITVQWYKHLIETHPTLLESREPEGSPR</sequence>
<dbReference type="InterPro" id="IPR050177">
    <property type="entry name" value="Lipid_A_modif_metabolic_enz"/>
</dbReference>